<dbReference type="Proteomes" id="UP000252139">
    <property type="component" value="Unassembled WGS sequence"/>
</dbReference>
<accession>A0A367JFX6</accession>
<organism evidence="1 2">
    <name type="scientific">Rhizopus azygosporus</name>
    <name type="common">Rhizopus microsporus var. azygosporus</name>
    <dbReference type="NCBI Taxonomy" id="86630"/>
    <lineage>
        <taxon>Eukaryota</taxon>
        <taxon>Fungi</taxon>
        <taxon>Fungi incertae sedis</taxon>
        <taxon>Mucoromycota</taxon>
        <taxon>Mucoromycotina</taxon>
        <taxon>Mucoromycetes</taxon>
        <taxon>Mucorales</taxon>
        <taxon>Mucorineae</taxon>
        <taxon>Rhizopodaceae</taxon>
        <taxon>Rhizopus</taxon>
    </lineage>
</organism>
<evidence type="ECO:0000313" key="2">
    <source>
        <dbReference type="Proteomes" id="UP000252139"/>
    </source>
</evidence>
<gene>
    <name evidence="1" type="ORF">CU097_009386</name>
</gene>
<comment type="caution">
    <text evidence="1">The sequence shown here is derived from an EMBL/GenBank/DDBJ whole genome shotgun (WGS) entry which is preliminary data.</text>
</comment>
<name>A0A367JFX6_RHIAZ</name>
<reference evidence="1 2" key="1">
    <citation type="journal article" date="2018" name="G3 (Bethesda)">
        <title>Phylogenetic and Phylogenomic Definition of Rhizopus Species.</title>
        <authorList>
            <person name="Gryganskyi A.P."/>
            <person name="Golan J."/>
            <person name="Dolatabadi S."/>
            <person name="Mondo S."/>
            <person name="Robb S."/>
            <person name="Idnurm A."/>
            <person name="Muszewska A."/>
            <person name="Steczkiewicz K."/>
            <person name="Masonjones S."/>
            <person name="Liao H.L."/>
            <person name="Gajdeczka M.T."/>
            <person name="Anike F."/>
            <person name="Vuek A."/>
            <person name="Anishchenko I.M."/>
            <person name="Voigt K."/>
            <person name="de Hoog G.S."/>
            <person name="Smith M.E."/>
            <person name="Heitman J."/>
            <person name="Vilgalys R."/>
            <person name="Stajich J.E."/>
        </authorList>
    </citation>
    <scope>NUCLEOTIDE SEQUENCE [LARGE SCALE GENOMIC DNA]</scope>
    <source>
        <strain evidence="1 2">CBS 357.93</strain>
    </source>
</reference>
<keyword evidence="2" id="KW-1185">Reference proteome</keyword>
<proteinExistence type="predicted"/>
<evidence type="ECO:0000313" key="1">
    <source>
        <dbReference type="EMBL" id="RCH88631.1"/>
    </source>
</evidence>
<dbReference type="AlphaFoldDB" id="A0A367JFX6"/>
<dbReference type="OrthoDB" id="2251393at2759"/>
<protein>
    <submittedName>
        <fullName evidence="1">Uncharacterized protein</fullName>
    </submittedName>
</protein>
<dbReference type="EMBL" id="PJQL01001432">
    <property type="protein sequence ID" value="RCH88631.1"/>
    <property type="molecule type" value="Genomic_DNA"/>
</dbReference>
<sequence length="309" mass="35904">MVIENNAENLDQDALKLLESNQESQRMLHSLSKYGFQLSMIRECLELVNHEEIPGKVWNYGLENCATIRQQRFHRLVQHVLTWFSSRCSRIIPIKTNHERTYFVDFVVPIFQFFHDQIRHLDFQWCEVYIQSRNTGLMDMQTWAKERVCYADGIGYNGQDEMILIESSSGGLNEDLDHTLGDSLKLLENLTAILNTHRGKYLYSDKATFKKLKILGIQSVKTSITLVSVSITDNGTFLYQTHRTTGIPTEMKQSFCLVSLFELLVFLLQDQVIMQLQKEHTGIIPVLKENTVKELVLQELTRLPILCWK</sequence>